<evidence type="ECO:0000313" key="3">
    <source>
        <dbReference type="Proteomes" id="UP000289738"/>
    </source>
</evidence>
<evidence type="ECO:0008006" key="4">
    <source>
        <dbReference type="Google" id="ProtNLM"/>
    </source>
</evidence>
<evidence type="ECO:0000313" key="2">
    <source>
        <dbReference type="EMBL" id="RYR68604.1"/>
    </source>
</evidence>
<dbReference type="EMBL" id="SDMP01000003">
    <property type="protein sequence ID" value="RYR68604.1"/>
    <property type="molecule type" value="Genomic_DNA"/>
</dbReference>
<dbReference type="Proteomes" id="UP000289738">
    <property type="component" value="Chromosome A03"/>
</dbReference>
<keyword evidence="3" id="KW-1185">Reference proteome</keyword>
<comment type="caution">
    <text evidence="2">The sequence shown here is derived from an EMBL/GenBank/DDBJ whole genome shotgun (WGS) entry which is preliminary data.</text>
</comment>
<gene>
    <name evidence="2" type="ORF">Ahy_A03g015082</name>
</gene>
<feature type="region of interest" description="Disordered" evidence="1">
    <location>
        <begin position="406"/>
        <end position="425"/>
    </location>
</feature>
<proteinExistence type="predicted"/>
<organism evidence="2 3">
    <name type="scientific">Arachis hypogaea</name>
    <name type="common">Peanut</name>
    <dbReference type="NCBI Taxonomy" id="3818"/>
    <lineage>
        <taxon>Eukaryota</taxon>
        <taxon>Viridiplantae</taxon>
        <taxon>Streptophyta</taxon>
        <taxon>Embryophyta</taxon>
        <taxon>Tracheophyta</taxon>
        <taxon>Spermatophyta</taxon>
        <taxon>Magnoliopsida</taxon>
        <taxon>eudicotyledons</taxon>
        <taxon>Gunneridae</taxon>
        <taxon>Pentapetalae</taxon>
        <taxon>rosids</taxon>
        <taxon>fabids</taxon>
        <taxon>Fabales</taxon>
        <taxon>Fabaceae</taxon>
        <taxon>Papilionoideae</taxon>
        <taxon>50 kb inversion clade</taxon>
        <taxon>dalbergioids sensu lato</taxon>
        <taxon>Dalbergieae</taxon>
        <taxon>Pterocarpus clade</taxon>
        <taxon>Arachis</taxon>
    </lineage>
</organism>
<sequence length="425" mass="48895">MVVPTEGYVSLKIYYNGQILSQTHEGVSFVCKNPCVIVVPLEITYESLKSVLYQSIDHQVLKRVTNFLYRQHVLIFGGFVQFQIMYVADETSIQEIFLTCHQTRTQVSIIKIVEANLVEPNIDWTGYNSESEEKFEGNYQILSPTEDGDEDDIMDDTNVTDVANALADRHPSGEPSFMHTLNVDAMHAPEFPKYVNADNYYAVPHVVADGEFIIGMEFNLREAVIAAIKEYTIQRGVDYRVIRRYNSSHTCTKAAISQDHAELYSETIAKAIRPLNKVFEVREMPSGIEFAVNLRHRHCDYSEFQVDRIPCHHVLACCVNQHLDWKQYVHEVYRMEEIRKVYRTRFRPLGNLTTWPMHQEPRLIPNPHLKRVTKGRPKKTRFLNEMDMCDMHGPRRCRLCGGEGHSRSRCPHRAGSNASGSALNP</sequence>
<reference evidence="2 3" key="1">
    <citation type="submission" date="2019-01" db="EMBL/GenBank/DDBJ databases">
        <title>Sequencing of cultivated peanut Arachis hypogaea provides insights into genome evolution and oil improvement.</title>
        <authorList>
            <person name="Chen X."/>
        </authorList>
    </citation>
    <scope>NUCLEOTIDE SEQUENCE [LARGE SCALE GENOMIC DNA]</scope>
    <source>
        <strain evidence="3">cv. Fuhuasheng</strain>
        <tissue evidence="2">Leaves</tissue>
    </source>
</reference>
<name>A0A445DZM4_ARAHY</name>
<protein>
    <recommendedName>
        <fullName evidence="4">CCHC-type domain-containing protein</fullName>
    </recommendedName>
</protein>
<dbReference type="AlphaFoldDB" id="A0A445DZM4"/>
<feature type="compositionally biased region" description="Polar residues" evidence="1">
    <location>
        <begin position="416"/>
        <end position="425"/>
    </location>
</feature>
<evidence type="ECO:0000256" key="1">
    <source>
        <dbReference type="SAM" id="MobiDB-lite"/>
    </source>
</evidence>
<accession>A0A445DZM4</accession>